<dbReference type="Proteomes" id="UP001159427">
    <property type="component" value="Unassembled WGS sequence"/>
</dbReference>
<name>A0ABN8M0J6_9CNID</name>
<gene>
    <name evidence="1" type="ORF">PEVE_00005897</name>
</gene>
<keyword evidence="2" id="KW-1185">Reference proteome</keyword>
<accession>A0ABN8M0J6</accession>
<sequence length="122" mass="14259">MSPKEPKHSVGFYYNYGDIQTPREIATRLDPKIFFRVRHNCKVLQSDRLEIKREHFATSAQRAKVVLLLTTSGRSLMPIVGRGRDKQAVLWNTRNHLRPRGEYAIDMYTFDTQAHAVYIRLV</sequence>
<comment type="caution">
    <text evidence="1">The sequence shown here is derived from an EMBL/GenBank/DDBJ whole genome shotgun (WGS) entry which is preliminary data.</text>
</comment>
<protein>
    <submittedName>
        <fullName evidence="1">Uncharacterized protein</fullName>
    </submittedName>
</protein>
<evidence type="ECO:0000313" key="2">
    <source>
        <dbReference type="Proteomes" id="UP001159427"/>
    </source>
</evidence>
<reference evidence="1 2" key="1">
    <citation type="submission" date="2022-05" db="EMBL/GenBank/DDBJ databases">
        <authorList>
            <consortium name="Genoscope - CEA"/>
            <person name="William W."/>
        </authorList>
    </citation>
    <scope>NUCLEOTIDE SEQUENCE [LARGE SCALE GENOMIC DNA]</scope>
</reference>
<evidence type="ECO:0000313" key="1">
    <source>
        <dbReference type="EMBL" id="CAH3020150.1"/>
    </source>
</evidence>
<organism evidence="1 2">
    <name type="scientific">Porites evermanni</name>
    <dbReference type="NCBI Taxonomy" id="104178"/>
    <lineage>
        <taxon>Eukaryota</taxon>
        <taxon>Metazoa</taxon>
        <taxon>Cnidaria</taxon>
        <taxon>Anthozoa</taxon>
        <taxon>Hexacorallia</taxon>
        <taxon>Scleractinia</taxon>
        <taxon>Fungiina</taxon>
        <taxon>Poritidae</taxon>
        <taxon>Porites</taxon>
    </lineage>
</organism>
<dbReference type="EMBL" id="CALNXI010000138">
    <property type="protein sequence ID" value="CAH3020150.1"/>
    <property type="molecule type" value="Genomic_DNA"/>
</dbReference>
<proteinExistence type="predicted"/>